<accession>A0A1X7FXA2</accession>
<evidence type="ECO:0000256" key="1">
    <source>
        <dbReference type="SAM" id="Coils"/>
    </source>
</evidence>
<protein>
    <recommendedName>
        <fullName evidence="5">Phage shock protein B</fullName>
    </recommendedName>
</protein>
<evidence type="ECO:0000256" key="2">
    <source>
        <dbReference type="SAM" id="Phobius"/>
    </source>
</evidence>
<name>A0A1X7FXA2_9SPHN</name>
<dbReference type="STRING" id="941907.SAMN06295910_0004"/>
<sequence length="97" mass="10902">MNFGSPIFVIAIIVICTAGWVVTTWIRAKHGYPIEDQFWGMSEKTESPDAARAAQLMAEENARLKGQIGRLEERIAVMERIVTDPAERTAAEIEKLR</sequence>
<dbReference type="EMBL" id="LT840185">
    <property type="protein sequence ID" value="SMF60413.1"/>
    <property type="molecule type" value="Genomic_DNA"/>
</dbReference>
<keyword evidence="2" id="KW-0812">Transmembrane</keyword>
<dbReference type="AlphaFoldDB" id="A0A1X7FXA2"/>
<feature type="coiled-coil region" evidence="1">
    <location>
        <begin position="54"/>
        <end position="81"/>
    </location>
</feature>
<reference evidence="4" key="1">
    <citation type="submission" date="2017-04" db="EMBL/GenBank/DDBJ databases">
        <authorList>
            <person name="Varghese N."/>
            <person name="Submissions S."/>
        </authorList>
    </citation>
    <scope>NUCLEOTIDE SEQUENCE [LARGE SCALE GENOMIC DNA]</scope>
    <source>
        <strain evidence="4">Dd16</strain>
    </source>
</reference>
<dbReference type="Proteomes" id="UP000192934">
    <property type="component" value="Chromosome I"/>
</dbReference>
<keyword evidence="1" id="KW-0175">Coiled coil</keyword>
<dbReference type="RefSeq" id="WP_085219311.1">
    <property type="nucleotide sequence ID" value="NZ_LT840185.1"/>
</dbReference>
<organism evidence="3 4">
    <name type="scientific">Allosphingosinicella indica</name>
    <dbReference type="NCBI Taxonomy" id="941907"/>
    <lineage>
        <taxon>Bacteria</taxon>
        <taxon>Pseudomonadati</taxon>
        <taxon>Pseudomonadota</taxon>
        <taxon>Alphaproteobacteria</taxon>
        <taxon>Sphingomonadales</taxon>
        <taxon>Sphingomonadaceae</taxon>
        <taxon>Allosphingosinicella</taxon>
    </lineage>
</organism>
<evidence type="ECO:0000313" key="3">
    <source>
        <dbReference type="EMBL" id="SMF60413.1"/>
    </source>
</evidence>
<gene>
    <name evidence="3" type="ORF">SAMN06295910_0004</name>
</gene>
<feature type="transmembrane region" description="Helical" evidence="2">
    <location>
        <begin position="6"/>
        <end position="26"/>
    </location>
</feature>
<evidence type="ECO:0008006" key="5">
    <source>
        <dbReference type="Google" id="ProtNLM"/>
    </source>
</evidence>
<proteinExistence type="predicted"/>
<keyword evidence="4" id="KW-1185">Reference proteome</keyword>
<keyword evidence="2" id="KW-0472">Membrane</keyword>
<evidence type="ECO:0000313" key="4">
    <source>
        <dbReference type="Proteomes" id="UP000192934"/>
    </source>
</evidence>
<keyword evidence="2" id="KW-1133">Transmembrane helix</keyword>
<dbReference type="OrthoDB" id="7472820at2"/>